<dbReference type="EMBL" id="WUMV01000008">
    <property type="protein sequence ID" value="MXN66706.1"/>
    <property type="molecule type" value="Genomic_DNA"/>
</dbReference>
<dbReference type="InterPro" id="IPR004603">
    <property type="entry name" value="DNA_mismatch_endonuc_vsr"/>
</dbReference>
<keyword evidence="8" id="KW-1185">Reference proteome</keyword>
<sequence length="135" mass="15908">MDVLTPDQRRKCMSHIRAKNTKPELAVRRVAHALGYRFRVHRTDLPGKPDLVFPSRRKVIFVHGCFWHRHEGCKLASSPKSNLDYWVPKFERTTERDQSNIEKLSEKGWNSYVIWECEIRDVELLAKSIVTFLDS</sequence>
<evidence type="ECO:0000313" key="7">
    <source>
        <dbReference type="EMBL" id="MXN66706.1"/>
    </source>
</evidence>
<reference evidence="7 8" key="1">
    <citation type="submission" date="2019-12" db="EMBL/GenBank/DDBJ databases">
        <authorList>
            <person name="Li M."/>
        </authorList>
    </citation>
    <scope>NUCLEOTIDE SEQUENCE [LARGE SCALE GENOMIC DNA]</scope>
    <source>
        <strain evidence="7 8">GBMRC 2046</strain>
    </source>
</reference>
<gene>
    <name evidence="7" type="primary">vsr</name>
    <name evidence="7" type="ORF">GR183_17465</name>
</gene>
<dbReference type="Proteomes" id="UP000433101">
    <property type="component" value="Unassembled WGS sequence"/>
</dbReference>
<dbReference type="GO" id="GO:0004519">
    <property type="term" value="F:endonuclease activity"/>
    <property type="evidence" value="ECO:0007669"/>
    <property type="project" value="UniProtKB-KW"/>
</dbReference>
<evidence type="ECO:0000256" key="4">
    <source>
        <dbReference type="ARBA" id="ARBA00022801"/>
    </source>
</evidence>
<evidence type="ECO:0000256" key="5">
    <source>
        <dbReference type="ARBA" id="ARBA00023204"/>
    </source>
</evidence>
<organism evidence="7 8">
    <name type="scientific">Stappia sediminis</name>
    <dbReference type="NCBI Taxonomy" id="2692190"/>
    <lineage>
        <taxon>Bacteria</taxon>
        <taxon>Pseudomonadati</taxon>
        <taxon>Pseudomonadota</taxon>
        <taxon>Alphaproteobacteria</taxon>
        <taxon>Hyphomicrobiales</taxon>
        <taxon>Stappiaceae</taxon>
        <taxon>Stappia</taxon>
    </lineage>
</organism>
<dbReference type="PIRSF" id="PIRSF018267">
    <property type="entry name" value="VSR_endonuc"/>
    <property type="match status" value="1"/>
</dbReference>
<dbReference type="CDD" id="cd00221">
    <property type="entry name" value="Vsr"/>
    <property type="match status" value="1"/>
</dbReference>
<keyword evidence="2 6" id="KW-0255">Endonuclease</keyword>
<evidence type="ECO:0000256" key="1">
    <source>
        <dbReference type="ARBA" id="ARBA00022722"/>
    </source>
</evidence>
<comment type="similarity">
    <text evidence="6">Belongs to the vsr family.</text>
</comment>
<evidence type="ECO:0000313" key="8">
    <source>
        <dbReference type="Proteomes" id="UP000433101"/>
    </source>
</evidence>
<dbReference type="EC" id="3.1.-.-" evidence="6"/>
<comment type="caution">
    <text evidence="7">The sequence shown here is derived from an EMBL/GenBank/DDBJ whole genome shotgun (WGS) entry which is preliminary data.</text>
</comment>
<protein>
    <recommendedName>
        <fullName evidence="6">Very short patch repair endonuclease</fullName>
        <ecNumber evidence="6">3.1.-.-</ecNumber>
    </recommendedName>
</protein>
<comment type="function">
    <text evidence="6">May nick specific sequences that contain T:G mispairs resulting from m5C-deamination.</text>
</comment>
<dbReference type="Gene3D" id="3.40.960.10">
    <property type="entry name" value="VSR Endonuclease"/>
    <property type="match status" value="1"/>
</dbReference>
<evidence type="ECO:0000256" key="3">
    <source>
        <dbReference type="ARBA" id="ARBA00022763"/>
    </source>
</evidence>
<dbReference type="SUPFAM" id="SSF52980">
    <property type="entry name" value="Restriction endonuclease-like"/>
    <property type="match status" value="1"/>
</dbReference>
<keyword evidence="3 6" id="KW-0227">DNA damage</keyword>
<dbReference type="Pfam" id="PF03852">
    <property type="entry name" value="Vsr"/>
    <property type="match status" value="1"/>
</dbReference>
<dbReference type="GO" id="GO:0006298">
    <property type="term" value="P:mismatch repair"/>
    <property type="evidence" value="ECO:0007669"/>
    <property type="project" value="UniProtKB-UniRule"/>
</dbReference>
<proteinExistence type="inferred from homology"/>
<dbReference type="GO" id="GO:0016787">
    <property type="term" value="F:hydrolase activity"/>
    <property type="evidence" value="ECO:0007669"/>
    <property type="project" value="UniProtKB-KW"/>
</dbReference>
<name>A0A7X3S996_9HYPH</name>
<dbReference type="NCBIfam" id="TIGR00632">
    <property type="entry name" value="vsr"/>
    <property type="match status" value="1"/>
</dbReference>
<keyword evidence="1 6" id="KW-0540">Nuclease</keyword>
<keyword evidence="4 6" id="KW-0378">Hydrolase</keyword>
<accession>A0A7X3S996</accession>
<evidence type="ECO:0000256" key="2">
    <source>
        <dbReference type="ARBA" id="ARBA00022759"/>
    </source>
</evidence>
<keyword evidence="5 6" id="KW-0234">DNA repair</keyword>
<evidence type="ECO:0000256" key="6">
    <source>
        <dbReference type="PIRNR" id="PIRNR018267"/>
    </source>
</evidence>
<dbReference type="AlphaFoldDB" id="A0A7X3S996"/>
<dbReference type="InterPro" id="IPR011335">
    <property type="entry name" value="Restrct_endonuc-II-like"/>
</dbReference>